<proteinExistence type="predicted"/>
<keyword evidence="1" id="KW-0812">Transmembrane</keyword>
<keyword evidence="1" id="KW-0472">Membrane</keyword>
<protein>
    <submittedName>
        <fullName evidence="2">Uncharacterized protein</fullName>
    </submittedName>
</protein>
<evidence type="ECO:0000313" key="3">
    <source>
        <dbReference type="Proteomes" id="UP000000268"/>
    </source>
</evidence>
<dbReference type="AlphaFoldDB" id="B0CE79"/>
<dbReference type="HOGENOM" id="CLU_152373_0_0_3"/>
<evidence type="ECO:0000256" key="1">
    <source>
        <dbReference type="SAM" id="Phobius"/>
    </source>
</evidence>
<sequence>MIIPGVAGVVIFGNAALTDWQQLRIDYRAYEDVLRSTDDLSTLFKAEAAQNIQRINLFADGVWTLLSGILGAIGLHGWLSNTKS</sequence>
<dbReference type="KEGG" id="amr:AM1_0665"/>
<name>B0CE79_ACAM1</name>
<dbReference type="Proteomes" id="UP000000268">
    <property type="component" value="Chromosome"/>
</dbReference>
<organism evidence="2 3">
    <name type="scientific">Acaryochloris marina (strain MBIC 11017)</name>
    <dbReference type="NCBI Taxonomy" id="329726"/>
    <lineage>
        <taxon>Bacteria</taxon>
        <taxon>Bacillati</taxon>
        <taxon>Cyanobacteriota</taxon>
        <taxon>Cyanophyceae</taxon>
        <taxon>Acaryochloridales</taxon>
        <taxon>Acaryochloridaceae</taxon>
        <taxon>Acaryochloris</taxon>
    </lineage>
</organism>
<keyword evidence="1" id="KW-1133">Transmembrane helix</keyword>
<dbReference type="EMBL" id="CP000828">
    <property type="protein sequence ID" value="ABW25713.1"/>
    <property type="molecule type" value="Genomic_DNA"/>
</dbReference>
<reference evidence="2 3" key="1">
    <citation type="journal article" date="2008" name="Proc. Natl. Acad. Sci. U.S.A.">
        <title>Niche adaptation and genome expansion in the chlorophyll d-producing cyanobacterium Acaryochloris marina.</title>
        <authorList>
            <person name="Swingley W.D."/>
            <person name="Chen M."/>
            <person name="Cheung P.C."/>
            <person name="Conrad A.L."/>
            <person name="Dejesa L.C."/>
            <person name="Hao J."/>
            <person name="Honchak B.M."/>
            <person name="Karbach L.E."/>
            <person name="Kurdoglu A."/>
            <person name="Lahiri S."/>
            <person name="Mastrian S.D."/>
            <person name="Miyashita H."/>
            <person name="Page L."/>
            <person name="Ramakrishna P."/>
            <person name="Satoh S."/>
            <person name="Sattley W.M."/>
            <person name="Shimada Y."/>
            <person name="Taylor H.L."/>
            <person name="Tomo T."/>
            <person name="Tsuchiya T."/>
            <person name="Wang Z.T."/>
            <person name="Raymond J."/>
            <person name="Mimuro M."/>
            <person name="Blankenship R.E."/>
            <person name="Touchman J.W."/>
        </authorList>
    </citation>
    <scope>NUCLEOTIDE SEQUENCE [LARGE SCALE GENOMIC DNA]</scope>
    <source>
        <strain evidence="3">MBIC 11017</strain>
    </source>
</reference>
<dbReference type="STRING" id="329726.AM1_0665"/>
<dbReference type="eggNOG" id="ENOG503393V">
    <property type="taxonomic scope" value="Bacteria"/>
</dbReference>
<feature type="transmembrane region" description="Helical" evidence="1">
    <location>
        <begin position="57"/>
        <end position="79"/>
    </location>
</feature>
<accession>B0CE79</accession>
<keyword evidence="3" id="KW-1185">Reference proteome</keyword>
<evidence type="ECO:0000313" key="2">
    <source>
        <dbReference type="EMBL" id="ABW25713.1"/>
    </source>
</evidence>
<gene>
    <name evidence="2" type="ordered locus">AM1_0665</name>
</gene>